<dbReference type="EMBL" id="UYRR01032043">
    <property type="protein sequence ID" value="VDK53911.1"/>
    <property type="molecule type" value="Genomic_DNA"/>
</dbReference>
<dbReference type="Pfam" id="PF24359">
    <property type="entry name" value="DUF7515"/>
    <property type="match status" value="1"/>
</dbReference>
<evidence type="ECO:0000259" key="2">
    <source>
        <dbReference type="Pfam" id="PF24360"/>
    </source>
</evidence>
<sequence>MLSGIPQLTYNVDGSIYLDALSEQEERRSVDYTGMDGVSDSGSVMVARRGAELVSDTEDDYELSLPPCDYIRQLKSSDQLRDLALLISCTLASVPDGCHANKLRALFHNDWGTTVDDAVQACGYPSFDTFLESEYMKDYVEVKNITNNSIIYAVKVTPSIQHITQTLADQNLNADQIKMKRKRQRLLELKKVENTEAFIEEQSRMFTSKAALKNIRRVFYNEIDIISQNPLMIKLKSSNVKIPEEISEEDRLRAVGIEDVELPSFSMYDSNADEKSNRQRMF</sequence>
<accession>A0A0M3K3P9</accession>
<evidence type="ECO:0000313" key="5">
    <source>
        <dbReference type="WBParaSite" id="ASIM_0001559001-mRNA-1"/>
    </source>
</evidence>
<feature type="domain" description="DUF7516" evidence="2">
    <location>
        <begin position="200"/>
        <end position="242"/>
    </location>
</feature>
<evidence type="ECO:0000259" key="1">
    <source>
        <dbReference type="Pfam" id="PF24359"/>
    </source>
</evidence>
<reference evidence="3 4" key="2">
    <citation type="submission" date="2018-11" db="EMBL/GenBank/DDBJ databases">
        <authorList>
            <consortium name="Pathogen Informatics"/>
        </authorList>
    </citation>
    <scope>NUCLEOTIDE SEQUENCE [LARGE SCALE GENOMIC DNA]</scope>
</reference>
<proteinExistence type="predicted"/>
<dbReference type="AlphaFoldDB" id="A0A0M3K3P9"/>
<keyword evidence="4" id="KW-1185">Reference proteome</keyword>
<dbReference type="InterPro" id="IPR055937">
    <property type="entry name" value="DUF7515"/>
</dbReference>
<evidence type="ECO:0000313" key="3">
    <source>
        <dbReference type="EMBL" id="VDK53911.1"/>
    </source>
</evidence>
<evidence type="ECO:0000313" key="4">
    <source>
        <dbReference type="Proteomes" id="UP000267096"/>
    </source>
</evidence>
<dbReference type="Proteomes" id="UP000267096">
    <property type="component" value="Unassembled WGS sequence"/>
</dbReference>
<name>A0A0M3K3P9_ANISI</name>
<dbReference type="InterPro" id="IPR055938">
    <property type="entry name" value="DUF7516"/>
</dbReference>
<protein>
    <submittedName>
        <fullName evidence="5">WHIM1 domain-containing protein</fullName>
    </submittedName>
</protein>
<dbReference type="WBParaSite" id="ASIM_0001559001-mRNA-1">
    <property type="protein sequence ID" value="ASIM_0001559001-mRNA-1"/>
    <property type="gene ID" value="ASIM_0001559001"/>
</dbReference>
<dbReference type="Pfam" id="PF24360">
    <property type="entry name" value="DUF7516"/>
    <property type="match status" value="1"/>
</dbReference>
<dbReference type="OrthoDB" id="5871534at2759"/>
<reference evidence="5" key="1">
    <citation type="submission" date="2017-02" db="UniProtKB">
        <authorList>
            <consortium name="WormBaseParasite"/>
        </authorList>
    </citation>
    <scope>IDENTIFICATION</scope>
</reference>
<feature type="domain" description="DUF7515" evidence="1">
    <location>
        <begin position="79"/>
        <end position="161"/>
    </location>
</feature>
<organism evidence="5">
    <name type="scientific">Anisakis simplex</name>
    <name type="common">Herring worm</name>
    <dbReference type="NCBI Taxonomy" id="6269"/>
    <lineage>
        <taxon>Eukaryota</taxon>
        <taxon>Metazoa</taxon>
        <taxon>Ecdysozoa</taxon>
        <taxon>Nematoda</taxon>
        <taxon>Chromadorea</taxon>
        <taxon>Rhabditida</taxon>
        <taxon>Spirurina</taxon>
        <taxon>Ascaridomorpha</taxon>
        <taxon>Ascaridoidea</taxon>
        <taxon>Anisakidae</taxon>
        <taxon>Anisakis</taxon>
        <taxon>Anisakis simplex complex</taxon>
    </lineage>
</organism>
<gene>
    <name evidence="3" type="ORF">ASIM_LOCUS14997</name>
</gene>